<keyword evidence="2" id="KW-0732">Signal</keyword>
<feature type="region of interest" description="Disordered" evidence="1">
    <location>
        <begin position="359"/>
        <end position="409"/>
    </location>
</feature>
<organism evidence="3 4">
    <name type="scientific">Halteria grandinella</name>
    <dbReference type="NCBI Taxonomy" id="5974"/>
    <lineage>
        <taxon>Eukaryota</taxon>
        <taxon>Sar</taxon>
        <taxon>Alveolata</taxon>
        <taxon>Ciliophora</taxon>
        <taxon>Intramacronucleata</taxon>
        <taxon>Spirotrichea</taxon>
        <taxon>Stichotrichia</taxon>
        <taxon>Sporadotrichida</taxon>
        <taxon>Halteriidae</taxon>
        <taxon>Halteria</taxon>
    </lineage>
</organism>
<proteinExistence type="predicted"/>
<reference evidence="3" key="1">
    <citation type="submission" date="2019-06" db="EMBL/GenBank/DDBJ databases">
        <authorList>
            <person name="Zheng W."/>
        </authorList>
    </citation>
    <scope>NUCLEOTIDE SEQUENCE</scope>
    <source>
        <strain evidence="3">QDHG01</strain>
    </source>
</reference>
<feature type="signal peptide" evidence="2">
    <location>
        <begin position="1"/>
        <end position="17"/>
    </location>
</feature>
<protein>
    <submittedName>
        <fullName evidence="3">Uncharacterized protein</fullName>
    </submittedName>
</protein>
<accession>A0A8J8T1U6</accession>
<dbReference type="AlphaFoldDB" id="A0A8J8T1U6"/>
<evidence type="ECO:0000313" key="4">
    <source>
        <dbReference type="Proteomes" id="UP000785679"/>
    </source>
</evidence>
<dbReference type="Proteomes" id="UP000785679">
    <property type="component" value="Unassembled WGS sequence"/>
</dbReference>
<name>A0A8J8T1U6_HALGN</name>
<dbReference type="EMBL" id="RRYP01009902">
    <property type="protein sequence ID" value="TNV78755.1"/>
    <property type="molecule type" value="Genomic_DNA"/>
</dbReference>
<feature type="chain" id="PRO_5035169212" evidence="2">
    <location>
        <begin position="18"/>
        <end position="409"/>
    </location>
</feature>
<keyword evidence="4" id="KW-1185">Reference proteome</keyword>
<gene>
    <name evidence="3" type="ORF">FGO68_gene11373</name>
</gene>
<feature type="compositionally biased region" description="Basic and acidic residues" evidence="1">
    <location>
        <begin position="359"/>
        <end position="368"/>
    </location>
</feature>
<evidence type="ECO:0000256" key="2">
    <source>
        <dbReference type="SAM" id="SignalP"/>
    </source>
</evidence>
<comment type="caution">
    <text evidence="3">The sequence shown here is derived from an EMBL/GenBank/DDBJ whole genome shotgun (WGS) entry which is preliminary data.</text>
</comment>
<evidence type="ECO:0000256" key="1">
    <source>
        <dbReference type="SAM" id="MobiDB-lite"/>
    </source>
</evidence>
<evidence type="ECO:0000313" key="3">
    <source>
        <dbReference type="EMBL" id="TNV78755.1"/>
    </source>
</evidence>
<sequence>MIIITLALISMLPICKAGGVHVYILSDEDRVNPNYTDVCFEGNNNQPCRYCCIISLSQCSGDNRACQPIQVEKRHLEWMLDMVFFVLGTTMGCQFLQLAIKALIQFRCCKTRFPRTHGVNCVELFLRVFCCLCIDFQRTYKKQDANSEMIGTLPQKEEASGSSMFLLSTSHLLKSSFTSLCTRFCKLKSPSRDTSQPNKLHRRLDSRAHLLKPQESMNSISGFQQDIRAYQAKEAAHTIVDGGQGEAPTMVVHQMDGEDDEEEGIIIKSADVSTGNRLLQVKKMEPKNKSDNLLSIQNSYKKDDSSWRDYDGPSQRRLTTEQPLVQVVTEEEWPETERLLRAKITAQNNKNGFITLKHREGKKDDDPNHGWGVSELSSHVTAEGGDDGTFISQGGRSGVNFQFGAAKRK</sequence>